<gene>
    <name evidence="4" type="ORF">RDWZM_008016</name>
</gene>
<dbReference type="Pfam" id="PF00226">
    <property type="entry name" value="DnaJ"/>
    <property type="match status" value="1"/>
</dbReference>
<dbReference type="CDD" id="cd00201">
    <property type="entry name" value="WW"/>
    <property type="match status" value="1"/>
</dbReference>
<dbReference type="GO" id="GO:0007032">
    <property type="term" value="P:endosome organization"/>
    <property type="evidence" value="ECO:0007669"/>
    <property type="project" value="InterPro"/>
</dbReference>
<proteinExistence type="predicted"/>
<dbReference type="OMA" id="PQTYSIC"/>
<evidence type="ECO:0000256" key="1">
    <source>
        <dbReference type="SAM" id="MobiDB-lite"/>
    </source>
</evidence>
<dbReference type="Gene3D" id="2.20.70.10">
    <property type="match status" value="1"/>
</dbReference>
<feature type="compositionally biased region" description="Polar residues" evidence="1">
    <location>
        <begin position="208"/>
        <end position="217"/>
    </location>
</feature>
<reference evidence="4" key="1">
    <citation type="submission" date="2022-12" db="EMBL/GenBank/DDBJ databases">
        <title>Genome assemblies of Blomia tropicalis.</title>
        <authorList>
            <person name="Cui Y."/>
        </authorList>
    </citation>
    <scope>NUCLEOTIDE SEQUENCE</scope>
    <source>
        <tissue evidence="4">Adult mites</tissue>
    </source>
</reference>
<feature type="compositionally biased region" description="Polar residues" evidence="1">
    <location>
        <begin position="451"/>
        <end position="467"/>
    </location>
</feature>
<dbReference type="CDD" id="cd06257">
    <property type="entry name" value="DnaJ"/>
    <property type="match status" value="1"/>
</dbReference>
<feature type="compositionally biased region" description="Low complexity" evidence="1">
    <location>
        <begin position="33"/>
        <end position="52"/>
    </location>
</feature>
<evidence type="ECO:0000313" key="5">
    <source>
        <dbReference type="Proteomes" id="UP001142055"/>
    </source>
</evidence>
<feature type="region of interest" description="Disordered" evidence="1">
    <location>
        <begin position="1"/>
        <end position="115"/>
    </location>
</feature>
<dbReference type="InterPro" id="IPR036020">
    <property type="entry name" value="WW_dom_sf"/>
</dbReference>
<sequence>MNNYSTKRTSNNSFESYSKHRRDYSPSRRSHSRNSSPDSLSPRGPSSYSSKPYSRKSKDHDSKYYDGGSKSKYIRLSRSPVGHESSRSSFKNHSSGHSRDSYYENNHSSYSSSKRTHFGDWTAVVSSSGKSYYYNGKTEVSQWNKPKEWAEWEMRHASKYSISSSSSEKYSNSSYRDKYDHNSSSQRSYNHSNESYSSRERHKDSYSSRHGSPSYRSHNSKTRESEKRTTNDLKKSRDLSNDYSYRNKNSESSVPKNSSDSQCNILKNNNNHNAKSEHHHESSRSSVNNSTNNNNNNSSNSKNKVAHINTKSSNLQLDPTTVSSTIMTTLASLVSSGQPSLNITNLLTQFTNSHGVNVSNSLSEDAIDFLKKALDLSNSQPTILLNNLISHIHNSKASVRNSASVSHQKSTSSPTSQPKHHSNSNTNKTHQPSSSYRSAEKHELDHPPKTSFFSPESKNGCRNENVPSSSSLSTISAASSTVSQKSTVPNFQRFKHLYRADLVGHVSGWNSEPLEKEACELSEQVNHIGNFLCTRVSTELKNARSMVRVTEIRTTLQQQSLRRILVIGRQNVATHEVADYKLTNSYNCTEIRDFFPITSEEDQNTVTTGAEQSFSIYFPSAKMKFKSKHRSDILTDLFKVCTNFSQKYNESSKRYSALKHRWTGENVKVFVDVGVYSVTTTNPTTGLVLSTYYYKDIYKLANVKDVSQGSAFLIATTENIMDRIRLVARKNIGVVIPISNEAVTMQQFICKRLGYDVSSLAPLHNFLVLKVGAEHKGSQPKKRFLALTDQFLLERDANTNEIVNLRHLVDVYAIVRPKTDSQLFSVHYLNGDIRLYTSTERDIVLASLLDSVRTSGNANVHVKIELNHHKIISLPEVETVRYLHARTRELPIVHALDFFIQNSFVTPTTTLNNEPNRRERKEIDKFIQAAITELLIDDFNDATDEEFNKQLLALRHLFSTKPGFSFFVVDRRWKEREIELLFGKVKKALKRDNDIITFSAIDMLSTLMQPYYDESDLFFEQKNKGFLLSSERFLPILLELMEHHVAKGTGALVISAVLEFLIYALCAPYSETTDGGHFDMLLNLVAKSGRSLFKLFNHQSFSIVKSTCLLMKAIIEEGNSQVANRMQELSLAEGTFLFHLHASLFPIVSGDKFFPIQILSRKLLSLWTVSNETAISLLNAIFPLGLLNFLESTEKPPKDSMNAADSRDNLKIAQDLAYKPVSSIQKLRDNYPAVRMFERQIEDVFNHWRKRIGFTSANEITEDKQPVVLRRRRELIKSNQNWNMFFYQFTQNHAKPDLIWNHKTREELREALEKEIWQFNSDKELHATQLIAWNFSEFEINYASLGDEIKIGNYYLRLLLSQDNQIDQTETNLTNRLFIKNPYEFFNSLYHRFLSNSKLKMKADCLQAMSIIYGEYVDEIGPFNDMNFIEQILESCLNRILRDRIVQFMEKLTKNNINIKNMIASNGVHILIDLATLSHLHINRAVIPTQSNVIEASPEMMQGSNEKEWHIGDDTFSYSDLKELWKEGKITSETKCWAQGYNTWYKLGQIAQLKWSLVAEDTSIFQENDMTILILNVLIKLCEAYPSRLSDESIIRPMPKVKQILTHDSCLPHLVHLLLTFDPVIVEKVATLVYLIMKDNPRISLLYQTGIFYFILMYTGSNILPISRLLHLTHLKQSFKSEESNQSVLQRSILGQIIPEAMVCYLENYGPEDFSKVFLGEFDTPEVIWNSEMRRFMIERIAAHIVDFSPRLQSNVRAIYQYCPIPPVQYVQLENELFCNIYYLKNLCDTKRFNQWPIKEPVTLLKNILDIWKVEIEKKPNTMQLEDALDILGIKDYDGLLSGPPFESIIRKKYYAAAQLYHPDKNPNGRDMFEKVNEAYYFLCSGNHKSSGPDAQNIILILKGQSILFSRYGKELHQYKYAGYPMLLKTLKLEIDDQYLFSKSNPLLAHACKTVYHSVKCSALNAEELRREEGLEILYNILNRCVSVLSASSTSKDLATKVCKYIISCFGVSAEFPACRRYFYDMTLLPKNIFYILNYKHLIKLCMAAIDCIIYFCNDPYLQLLLFKSGIVFSLLQFIFKYDYTLEEADVETDGKTNRQCLSNSLAKNSLSTCVALFENKFNNAQIEDKSLLDDYSLIRQSLFALLTPYIANQLNNSNVPELLKILNSNVENPYFIWNNQSRAELINYLQEQEKELLRSGVAIDPSFGTQFVFSSHKEELIIGDIFVRIYNTQPSFAITDVKRFVIALLDHLGSHAQYLHAIKVVSFPKDDNATIDANRIDTMKQCIMALINLIKHNSGIETYFVGNFKNIFSFLRMDNHPDVQSLVLQLIMQLATNKECLNDISLSNVIIYLLLILNVSNKIVESKSKIYLDVIDILISFGSNNDLVKESISKGVLIYSLHIFCGPHFHLIREKAAQLMIKLCSDKLSGQYSKWVLAQLLPSLFLNAMKDAPKNAITLYDDNQENPELIWTDDSRTNLNQHLKEMIDELYALQVVNPFTTWKFSIDAESKLTTLSNGEFKIAGVYLHLYNQSPGWILSRPKDFMLGLMEYMKEKPNQPNINEKEWDLVSTALCNLFSSQPNLLLLIPPTGYLQIFMKNVRTKNAIIVKAYLSVLLKFAGESVCVGDMIAANILADNLNYVLENHPDQSELTCDVLVKMFESGSNEFVNQAIQCDLIKRLLNILDSNASQSAKAKIVQMLQYIQNNPIMGPQIIEILSKSSIWNEYKDQKHDLFITSNQSTQFLTGPSVNIAGYLTQNASNTLPLVPPPIEE</sequence>
<dbReference type="SUPFAM" id="SSF51045">
    <property type="entry name" value="WW domain"/>
    <property type="match status" value="1"/>
</dbReference>
<feature type="compositionally biased region" description="Polar residues" evidence="1">
    <location>
        <begin position="1"/>
        <end position="16"/>
    </location>
</feature>
<dbReference type="InterPro" id="IPR016024">
    <property type="entry name" value="ARM-type_fold"/>
</dbReference>
<feature type="compositionally biased region" description="Basic and acidic residues" evidence="1">
    <location>
        <begin position="221"/>
        <end position="240"/>
    </location>
</feature>
<dbReference type="Pfam" id="PF00397">
    <property type="entry name" value="WW"/>
    <property type="match status" value="1"/>
</dbReference>
<dbReference type="Pfam" id="PF14237">
    <property type="entry name" value="GYF_2"/>
    <property type="match status" value="1"/>
</dbReference>
<comment type="caution">
    <text evidence="4">The sequence shown here is derived from an EMBL/GenBank/DDBJ whole genome shotgun (WGS) entry which is preliminary data.</text>
</comment>
<dbReference type="PROSITE" id="PS01159">
    <property type="entry name" value="WW_DOMAIN_1"/>
    <property type="match status" value="1"/>
</dbReference>
<dbReference type="InterPro" id="IPR036869">
    <property type="entry name" value="J_dom_sf"/>
</dbReference>
<dbReference type="PROSITE" id="PS50020">
    <property type="entry name" value="WW_DOMAIN_2"/>
    <property type="match status" value="1"/>
</dbReference>
<feature type="region of interest" description="Disordered" evidence="1">
    <location>
        <begin position="159"/>
        <end position="304"/>
    </location>
</feature>
<dbReference type="GO" id="GO:0010008">
    <property type="term" value="C:endosome membrane"/>
    <property type="evidence" value="ECO:0007669"/>
    <property type="project" value="TreeGrafter"/>
</dbReference>
<keyword evidence="5" id="KW-1185">Reference proteome</keyword>
<feature type="compositionally biased region" description="Polar residues" evidence="1">
    <location>
        <begin position="241"/>
        <end position="266"/>
    </location>
</feature>
<dbReference type="SUPFAM" id="SSF48371">
    <property type="entry name" value="ARM repeat"/>
    <property type="match status" value="3"/>
</dbReference>
<feature type="compositionally biased region" description="Basic and acidic residues" evidence="1">
    <location>
        <begin position="438"/>
        <end position="448"/>
    </location>
</feature>
<organism evidence="4 5">
    <name type="scientific">Blomia tropicalis</name>
    <name type="common">Mite</name>
    <dbReference type="NCBI Taxonomy" id="40697"/>
    <lineage>
        <taxon>Eukaryota</taxon>
        <taxon>Metazoa</taxon>
        <taxon>Ecdysozoa</taxon>
        <taxon>Arthropoda</taxon>
        <taxon>Chelicerata</taxon>
        <taxon>Arachnida</taxon>
        <taxon>Acari</taxon>
        <taxon>Acariformes</taxon>
        <taxon>Sarcoptiformes</taxon>
        <taxon>Astigmata</taxon>
        <taxon>Glycyphagoidea</taxon>
        <taxon>Echimyopodidae</taxon>
        <taxon>Blomia</taxon>
    </lineage>
</organism>
<feature type="compositionally biased region" description="Basic and acidic residues" evidence="1">
    <location>
        <begin position="274"/>
        <end position="283"/>
    </location>
</feature>
<dbReference type="InterPro" id="IPR025640">
    <property type="entry name" value="GYF_2"/>
</dbReference>
<feature type="compositionally biased region" description="Low complexity" evidence="1">
    <location>
        <begin position="103"/>
        <end position="113"/>
    </location>
</feature>
<dbReference type="SMART" id="SM00456">
    <property type="entry name" value="WW"/>
    <property type="match status" value="1"/>
</dbReference>
<dbReference type="PANTHER" id="PTHR36983:SF2">
    <property type="entry name" value="DNAJ HOMOLOG SUBFAMILY C MEMBER 13"/>
    <property type="match status" value="1"/>
</dbReference>
<dbReference type="Proteomes" id="UP001142055">
    <property type="component" value="Chromosome 3"/>
</dbReference>
<accession>A0A9Q0M0W6</accession>
<dbReference type="PROSITE" id="PS50076">
    <property type="entry name" value="DNAJ_2"/>
    <property type="match status" value="1"/>
</dbReference>
<feature type="compositionally biased region" description="Basic and acidic residues" evidence="1">
    <location>
        <begin position="197"/>
        <end position="207"/>
    </location>
</feature>
<dbReference type="EMBL" id="JAPWDV010000003">
    <property type="protein sequence ID" value="KAJ6216859.1"/>
    <property type="molecule type" value="Genomic_DNA"/>
</dbReference>
<dbReference type="Gene3D" id="1.10.287.110">
    <property type="entry name" value="DnaJ domain"/>
    <property type="match status" value="1"/>
</dbReference>
<feature type="compositionally biased region" description="Polar residues" evidence="1">
    <location>
        <begin position="182"/>
        <end position="196"/>
    </location>
</feature>
<evidence type="ECO:0000259" key="2">
    <source>
        <dbReference type="PROSITE" id="PS50020"/>
    </source>
</evidence>
<feature type="compositionally biased region" description="Polar residues" evidence="1">
    <location>
        <begin position="399"/>
        <end position="437"/>
    </location>
</feature>
<dbReference type="InterPro" id="IPR001623">
    <property type="entry name" value="DnaJ_domain"/>
</dbReference>
<dbReference type="InterPro" id="IPR045802">
    <property type="entry name" value="GRV2/DNAJC13_N"/>
</dbReference>
<feature type="domain" description="WW" evidence="2">
    <location>
        <begin position="121"/>
        <end position="148"/>
    </location>
</feature>
<dbReference type="PANTHER" id="PTHR36983">
    <property type="entry name" value="DNAJ HOMOLOG SUBFAMILY C MEMBER 13"/>
    <property type="match status" value="1"/>
</dbReference>
<protein>
    <submittedName>
        <fullName evidence="4">Uncharacterized protein</fullName>
    </submittedName>
</protein>
<evidence type="ECO:0000313" key="4">
    <source>
        <dbReference type="EMBL" id="KAJ6216859.1"/>
    </source>
</evidence>
<dbReference type="Pfam" id="PF19432">
    <property type="entry name" value="RME-8_N"/>
    <property type="match status" value="1"/>
</dbReference>
<dbReference type="InterPro" id="IPR001202">
    <property type="entry name" value="WW_dom"/>
</dbReference>
<name>A0A9Q0M0W6_BLOTA</name>
<feature type="compositionally biased region" description="Low complexity" evidence="1">
    <location>
        <begin position="284"/>
        <end position="303"/>
    </location>
</feature>
<feature type="compositionally biased region" description="Low complexity" evidence="1">
    <location>
        <begin position="159"/>
        <end position="174"/>
    </location>
</feature>
<dbReference type="SMART" id="SM00271">
    <property type="entry name" value="DnaJ"/>
    <property type="match status" value="1"/>
</dbReference>
<dbReference type="GO" id="GO:0006898">
    <property type="term" value="P:receptor-mediated endocytosis"/>
    <property type="evidence" value="ECO:0007669"/>
    <property type="project" value="TreeGrafter"/>
</dbReference>
<dbReference type="SUPFAM" id="SSF46565">
    <property type="entry name" value="Chaperone J-domain"/>
    <property type="match status" value="1"/>
</dbReference>
<dbReference type="InterPro" id="IPR044978">
    <property type="entry name" value="GRV2/DNAJC13"/>
</dbReference>
<dbReference type="GO" id="GO:2000641">
    <property type="term" value="P:regulation of early endosome to late endosome transport"/>
    <property type="evidence" value="ECO:0007669"/>
    <property type="project" value="InterPro"/>
</dbReference>
<feature type="domain" description="J" evidence="3">
    <location>
        <begin position="1827"/>
        <end position="1913"/>
    </location>
</feature>
<evidence type="ECO:0000259" key="3">
    <source>
        <dbReference type="PROSITE" id="PS50076"/>
    </source>
</evidence>
<feature type="region of interest" description="Disordered" evidence="1">
    <location>
        <begin position="399"/>
        <end position="472"/>
    </location>
</feature>